<keyword evidence="4" id="KW-0511">Multifunctional enzyme</keyword>
<dbReference type="Pfam" id="PF00698">
    <property type="entry name" value="Acyl_transf_1"/>
    <property type="match status" value="1"/>
</dbReference>
<dbReference type="PROSITE" id="PS00012">
    <property type="entry name" value="PHOSPHOPANTETHEINE"/>
    <property type="match status" value="2"/>
</dbReference>
<dbReference type="Pfam" id="PF16197">
    <property type="entry name" value="KAsynt_C_assoc"/>
    <property type="match status" value="1"/>
</dbReference>
<dbReference type="SUPFAM" id="SSF51735">
    <property type="entry name" value="NAD(P)-binding Rossmann-fold domains"/>
    <property type="match status" value="5"/>
</dbReference>
<keyword evidence="3" id="KW-0808">Transferase</keyword>
<accession>A0ABQ3ZDG4</accession>
<dbReference type="InterPro" id="IPR020806">
    <property type="entry name" value="PKS_PP-bd"/>
</dbReference>
<dbReference type="PANTHER" id="PTHR43775:SF51">
    <property type="entry name" value="INACTIVE PHENOLPHTHIOCEROL SYNTHESIS POLYKETIDE SYNTHASE TYPE I PKS1-RELATED"/>
    <property type="match status" value="1"/>
</dbReference>
<evidence type="ECO:0000256" key="1">
    <source>
        <dbReference type="ARBA" id="ARBA00022450"/>
    </source>
</evidence>
<dbReference type="InterPro" id="IPR013154">
    <property type="entry name" value="ADH-like_N"/>
</dbReference>
<dbReference type="EMBL" id="BOML01000092">
    <property type="protein sequence ID" value="GIE07887.1"/>
    <property type="molecule type" value="Genomic_DNA"/>
</dbReference>
<dbReference type="InterPro" id="IPR049551">
    <property type="entry name" value="PKS_DH_C"/>
</dbReference>
<dbReference type="Gene3D" id="3.30.70.3290">
    <property type="match status" value="2"/>
</dbReference>
<dbReference type="SUPFAM" id="SSF53901">
    <property type="entry name" value="Thiolase-like"/>
    <property type="match status" value="1"/>
</dbReference>
<dbReference type="InterPro" id="IPR055123">
    <property type="entry name" value="SpnB-like_Rossmann"/>
</dbReference>
<dbReference type="Pfam" id="PF00550">
    <property type="entry name" value="PP-binding"/>
    <property type="match status" value="2"/>
</dbReference>
<dbReference type="Gene3D" id="3.40.47.10">
    <property type="match status" value="1"/>
</dbReference>
<evidence type="ECO:0000313" key="12">
    <source>
        <dbReference type="Proteomes" id="UP000637628"/>
    </source>
</evidence>
<dbReference type="SMART" id="SM00823">
    <property type="entry name" value="PKS_PP"/>
    <property type="match status" value="2"/>
</dbReference>
<dbReference type="InterPro" id="IPR020807">
    <property type="entry name" value="PKS_DH"/>
</dbReference>
<dbReference type="Gene3D" id="3.40.50.720">
    <property type="entry name" value="NAD(P)-binding Rossmann-like Domain"/>
    <property type="match status" value="2"/>
</dbReference>
<name>A0ABQ3ZDG4_9ACTN</name>
<dbReference type="Gene3D" id="3.10.129.110">
    <property type="entry name" value="Polyketide synthase dehydratase"/>
    <property type="match status" value="1"/>
</dbReference>
<dbReference type="InterPro" id="IPR036736">
    <property type="entry name" value="ACP-like_sf"/>
</dbReference>
<feature type="domain" description="Carrier" evidence="8">
    <location>
        <begin position="2741"/>
        <end position="2816"/>
    </location>
</feature>
<evidence type="ECO:0000256" key="2">
    <source>
        <dbReference type="ARBA" id="ARBA00022553"/>
    </source>
</evidence>
<dbReference type="InterPro" id="IPR011032">
    <property type="entry name" value="GroES-like_sf"/>
</dbReference>
<dbReference type="InterPro" id="IPR014030">
    <property type="entry name" value="Ketoacyl_synth_N"/>
</dbReference>
<dbReference type="PROSITE" id="PS50075">
    <property type="entry name" value="CARRIER"/>
    <property type="match status" value="2"/>
</dbReference>
<dbReference type="InterPro" id="IPR041618">
    <property type="entry name" value="PKS_DE"/>
</dbReference>
<dbReference type="InterPro" id="IPR016039">
    <property type="entry name" value="Thiolase-like"/>
</dbReference>
<dbReference type="Gene3D" id="3.40.50.11460">
    <property type="match status" value="1"/>
</dbReference>
<dbReference type="SMART" id="SM00825">
    <property type="entry name" value="PKS_KS"/>
    <property type="match status" value="1"/>
</dbReference>
<dbReference type="Pfam" id="PF02801">
    <property type="entry name" value="Ketoacyl-synt_C"/>
    <property type="match status" value="1"/>
</dbReference>
<feature type="region of interest" description="Disordered" evidence="7">
    <location>
        <begin position="1138"/>
        <end position="1163"/>
    </location>
</feature>
<evidence type="ECO:0000256" key="7">
    <source>
        <dbReference type="SAM" id="MobiDB-lite"/>
    </source>
</evidence>
<dbReference type="SUPFAM" id="SSF52151">
    <property type="entry name" value="FabD/lysophospholipase-like"/>
    <property type="match status" value="1"/>
</dbReference>
<dbReference type="PANTHER" id="PTHR43775">
    <property type="entry name" value="FATTY ACID SYNTHASE"/>
    <property type="match status" value="1"/>
</dbReference>
<reference evidence="11 12" key="1">
    <citation type="submission" date="2021-01" db="EMBL/GenBank/DDBJ databases">
        <title>Whole genome shotgun sequence of Actinoplanes durhamensis NBRC 14914.</title>
        <authorList>
            <person name="Komaki H."/>
            <person name="Tamura T."/>
        </authorList>
    </citation>
    <scope>NUCLEOTIDE SEQUENCE [LARGE SCALE GENOMIC DNA]</scope>
    <source>
        <strain evidence="11 12">NBRC 14914</strain>
    </source>
</reference>
<evidence type="ECO:0000259" key="8">
    <source>
        <dbReference type="PROSITE" id="PS50075"/>
    </source>
</evidence>
<dbReference type="InterPro" id="IPR020841">
    <property type="entry name" value="PKS_Beta-ketoAc_synthase_dom"/>
</dbReference>
<dbReference type="CDD" id="cd08956">
    <property type="entry name" value="KR_3_FAS_SDR_x"/>
    <property type="match status" value="1"/>
</dbReference>
<dbReference type="SMART" id="SM01294">
    <property type="entry name" value="PKS_PP_betabranch"/>
    <property type="match status" value="2"/>
</dbReference>
<keyword evidence="1" id="KW-0596">Phosphopantetheine</keyword>
<keyword evidence="5" id="KW-0012">Acyltransferase</keyword>
<gene>
    <name evidence="11" type="ORF">Adu01nite_92370</name>
</gene>
<dbReference type="Pfam" id="PF08659">
    <property type="entry name" value="KR"/>
    <property type="match status" value="2"/>
</dbReference>
<evidence type="ECO:0000313" key="11">
    <source>
        <dbReference type="EMBL" id="GIE07887.1"/>
    </source>
</evidence>
<dbReference type="InterPro" id="IPR049552">
    <property type="entry name" value="PKS_DH_N"/>
</dbReference>
<evidence type="ECO:0000259" key="10">
    <source>
        <dbReference type="PROSITE" id="PS52019"/>
    </source>
</evidence>
<dbReference type="InterPro" id="IPR049900">
    <property type="entry name" value="PKS_mFAS_DH"/>
</dbReference>
<feature type="region of interest" description="Disordered" evidence="7">
    <location>
        <begin position="1970"/>
        <end position="1991"/>
    </location>
</feature>
<dbReference type="Gene3D" id="3.40.366.10">
    <property type="entry name" value="Malonyl-Coenzyme A Acyl Carrier Protein, domain 2"/>
    <property type="match status" value="1"/>
</dbReference>
<feature type="active site" description="Proton donor; for dehydratase activity" evidence="6">
    <location>
        <position position="1829"/>
    </location>
</feature>
<dbReference type="InterPro" id="IPR036291">
    <property type="entry name" value="NAD(P)-bd_dom_sf"/>
</dbReference>
<dbReference type="SMART" id="SM00822">
    <property type="entry name" value="PKS_KR"/>
    <property type="match status" value="2"/>
</dbReference>
<feature type="domain" description="Carrier" evidence="8">
    <location>
        <begin position="613"/>
        <end position="688"/>
    </location>
</feature>
<dbReference type="SMART" id="SM00829">
    <property type="entry name" value="PKS_ER"/>
    <property type="match status" value="1"/>
</dbReference>
<dbReference type="SMART" id="SM00826">
    <property type="entry name" value="PKS_DH"/>
    <property type="match status" value="1"/>
</dbReference>
<keyword evidence="2" id="KW-0597">Phosphoprotein</keyword>
<dbReference type="Pfam" id="PF18369">
    <property type="entry name" value="PKS_DE"/>
    <property type="match status" value="1"/>
</dbReference>
<keyword evidence="12" id="KW-1185">Reference proteome</keyword>
<dbReference type="PROSITE" id="PS52019">
    <property type="entry name" value="PKS_MFAS_DH"/>
    <property type="match status" value="1"/>
</dbReference>
<dbReference type="CDD" id="cd05195">
    <property type="entry name" value="enoyl_red"/>
    <property type="match status" value="1"/>
</dbReference>
<dbReference type="Proteomes" id="UP000637628">
    <property type="component" value="Unassembled WGS sequence"/>
</dbReference>
<dbReference type="Pfam" id="PF14765">
    <property type="entry name" value="PS-DH"/>
    <property type="match status" value="1"/>
</dbReference>
<dbReference type="SUPFAM" id="SSF50129">
    <property type="entry name" value="GroES-like"/>
    <property type="match status" value="1"/>
</dbReference>
<dbReference type="CDD" id="cd08952">
    <property type="entry name" value="KR_1_SDR_x"/>
    <property type="match status" value="1"/>
</dbReference>
<sequence>MAEAWARGAVVDWRLPKPSAPVDLPTYAFQRQRYWLSAASADGRAGAGAGPGVPGPERRFWEAVEGHDPSALVKLVGPERVSVDAVEAVLPGLSSWRLAAREDSVVDSWRYRIGWRSIELPDAGRLAGNWLVVSRPDVPADVVRACTEALAGVGLTVQTLEVGAAAGRPELAAGLGTWADAELTGVLSLLALAEGSTAPDGTGPNPDAAGLTGLAATVAMVQALGDATLGAPLWCATRGAVTIGPSDPLRSPDQAAVWGFGRVAALEYPRRWGGLLDLPSTMDKRAGRRLAAVISGETTEDQVAVRAAGVFGRRMQHAPIAGRPPVRRWQPRGTALVTGGTGGVGGQIARWLAAGGAEHVILTSRRGPDAPGAVELRDELAANGARVTVARCDAGDRDALAGLLAGIPAGELTTVVHAAGAGQSSGIDETGTAEAAAILAAKVSGARHLDELLADRQLDAFILVSSNAGVWGSGGQAVYAAANAYLDGLAQWRRAQGRVATSVAWAAWSEVGMMNLDGVTESMRRRGVLPMEPRLALQAQAQAVEHDEAFVAVANMNWPDFAPSFTSTRPSTLIADLPEVQRIPAAEPDDAGTAAGTELARRLAAATPAERDGFVLDLVRREVAGVLGHAGRDAIEPGRAFKDLGFDSLTAVDLRNRLTAATGLKLPATLVFDYPSSAVLARHLRQELLGDKPADEPAAGDTRAAVVADDPIAIVSMAGRWPGGVASPEELWDLVTAGRDAVGDFPTDRGWDLDALFHPDPDHPGTSYVKEGGFVTGAGEFDPQFFGISPREALAMDPQQRILLELSWEAFERATIDPTSLRGSSTGVFVGAAHSGYGEGLTRLPDGVEGHLLLGGSAAAISGRVAYNFGLEGPTVTIDSMCSSSLVALHLAAQALRNGECSMALAGGVMIMYGPGGFLAFSRQRALSLDGRCKSFAAAADGTGFSEGAGVLLLERLSDARRLGHPVLAVVRGSAVNQDGASNGLTAPNGPSQQRVIRRALAAADLSPTDVDAVEAHGTGTRLGDPIEAQALIATYGQDRPADRPLWLGSVKSNVGHTQAAAGMAGLMKSVLALRHGVLPRTLHVDAPTPEVDWSAGSVALLTESTAWPEVDRPRRIGVSSFGGSGTNAHVILEQAPSDDAASTDQPTTDQHPTDQAPTDEAPVVPWVVSAKGAAELRQQAGRLLAHLSGTAPRPADVAWSLAASRARFDIRAVVVGAEPQELLDGLAAVARDETAPGVVTGRTGEGGLALLFSGQGSQRAGMGRELYEAYPRFADAFDEVCAHLDTRLPRPVRDVVFGTEAETTDDDLHRTVFTQAGLFAFEIALFRLIESWGIRPDFLVGHSVGEIAAAHVAGIVSLPDAAALVAARGSLMQALPAGGAMVSVQAAEEEVTPLLAGHEDLVCLAAVNGPRSVVVSGDRDAVAAITGELAAAGRKTRALTVSHAFHSPLMEPMLAEFAEVAAGLTYHAPEIPVVSNVTGQLDGALLATPDYWVRHVRQPVRFQAGVAALTAAGVRRFAEVGPDGVLAGMVLDCLDDPASTVPQAVPQAVVLPLLRRGRPERRSLLEGLAGLHVSGVDVRWPAVVRAQPATSPPCTVDLPTYAFQRLRYWLEPGARAGDATALGLVSAEHPLLAAATDVPGTGEVLLTGRLSAHSHRWLGDHVIGGAVLVPGTAMLEMALRAGDQVGCDLVEELTLAAPMALPERGGLAVHLSVDVPDETGRRTFTLHSRSDDGADEDWSRHATGVLAVGPAAGDESADDGVWPPAGAEPLPLDDFYDNLEQMGNAYGPAFRGLRAAWRRGDDVFVEVALAEEQRGEARQFDLHPALLDAAFQALALMSASGEDGASTAPQVRVPFSWSGVSLHATGAAALRARLTPAGDGAVSASLTDPAGAPVATVRSLVLLPVSTGQAPPARNPLADALMRIQWAPLGAGEPARRPAGAWDLVGPGAKSVAAALAGTRLELRVHPDLPDLDPDAPHANGSDANGANAKGPAPGVVVVCPPSAGTDGATARRLTRDLLDLLQRWLAGDAAASHLVVLTQGAVAVQPGEGIGGLAHAALWGLVRSAQAESPGRLLLVDVDGGDASWTALSGAVAAAIAAEETQLAMRDGAPWVPRLAKLQTATSLVPPLDTPAWRLNTTGPGTLENLALVPYPEATGPLLPGQVRLAVHAAGLNFRDVLTALGMLPGTPVLGSEAAGVVTEVGADVTGLGVGDRVMGMVPFSLGPVAVSDAGTLVRLPAGWSFEQAAATPAAFITAYHGLVGLAGVRSGDAVLIHAGTGGVGTAAVRLARHLGAEVFATASPGKWDRLREMGLDDAHIGSSRDPEFAERFLATTGGRGVDVVLNSLTGELVDASLRLLPRGGRFLELGKSDLRRPDVVAARWPGVTYQPYDLIELSPARLGAVLTALVELIERGDLPPLPVTTYDVRRAADAMRTMSQARHVGKLVLTMPRRLDPAGTVLVTGGTGALGGLLARHLVSARGVRHLILAGRQGERAPGATQLRDELAALGAEVTVAACDIADVEALAGLLAAVPAAHPLTGVVHAAGVLADGVVGSLTADQVDRVMRPKVDGAVALHEATRGLDLAEFVLFSSASGVFGAAGQANYAAANAYLDALAQHRRAAGLPAVSLAWGMWEQSGGMAGGLDSTDRTRITRSGVRAMPPELGLALFDAAGAVDEALLVPMQLDLATLRTGVGAGPVPPLYRGLLRTGNRRTAADSGEAQSASLVARLIELPAGERERALLDVVRENVAVVLGFGSATAIEPDRAFSDIGFDSLTAVELRNRLSTACGLRLPPTVTFDHPTPRELVAYLLDQMVVPDAPDEGGEAEVRRAFAAIPLHRLREAGVLETLVQLADLGADVGAALLAGGATQPPDSIDSMDAEDLVRMALGADDHEDGEA</sequence>
<feature type="region of interest" description="C-terminal hotdog fold" evidence="6">
    <location>
        <begin position="1768"/>
        <end position="1912"/>
    </location>
</feature>
<dbReference type="InterPro" id="IPR014043">
    <property type="entry name" value="Acyl_transferase_dom"/>
</dbReference>
<dbReference type="InterPro" id="IPR016036">
    <property type="entry name" value="Malonyl_transacylase_ACP-bd"/>
</dbReference>
<dbReference type="Pfam" id="PF13602">
    <property type="entry name" value="ADH_zinc_N_2"/>
    <property type="match status" value="1"/>
</dbReference>
<dbReference type="SUPFAM" id="SSF47336">
    <property type="entry name" value="ACP-like"/>
    <property type="match status" value="2"/>
</dbReference>
<dbReference type="SUPFAM" id="SSF55048">
    <property type="entry name" value="Probable ACP-binding domain of malonyl-CoA ACP transacylase"/>
    <property type="match status" value="1"/>
</dbReference>
<dbReference type="InterPro" id="IPR020843">
    <property type="entry name" value="ER"/>
</dbReference>
<dbReference type="CDD" id="cd00833">
    <property type="entry name" value="PKS"/>
    <property type="match status" value="1"/>
</dbReference>
<protein>
    <submittedName>
        <fullName evidence="11">Uncharacterized protein</fullName>
    </submittedName>
</protein>
<evidence type="ECO:0000259" key="9">
    <source>
        <dbReference type="PROSITE" id="PS52004"/>
    </source>
</evidence>
<dbReference type="InterPro" id="IPR014031">
    <property type="entry name" value="Ketoacyl_synth_C"/>
</dbReference>
<dbReference type="SMART" id="SM00827">
    <property type="entry name" value="PKS_AT"/>
    <property type="match status" value="1"/>
</dbReference>
<evidence type="ECO:0000256" key="6">
    <source>
        <dbReference type="PROSITE-ProRule" id="PRU01363"/>
    </source>
</evidence>
<dbReference type="Pfam" id="PF00109">
    <property type="entry name" value="ketoacyl-synt"/>
    <property type="match status" value="1"/>
</dbReference>
<proteinExistence type="predicted"/>
<dbReference type="InterPro" id="IPR057326">
    <property type="entry name" value="KR_dom"/>
</dbReference>
<comment type="caution">
    <text evidence="11">The sequence shown here is derived from an EMBL/GenBank/DDBJ whole genome shotgun (WGS) entry which is preliminary data.</text>
</comment>
<dbReference type="Gene3D" id="6.10.140.1830">
    <property type="match status" value="1"/>
</dbReference>
<dbReference type="InterPro" id="IPR006162">
    <property type="entry name" value="Ppantetheine_attach_site"/>
</dbReference>
<dbReference type="Pfam" id="PF21089">
    <property type="entry name" value="PKS_DH_N"/>
    <property type="match status" value="1"/>
</dbReference>
<feature type="compositionally biased region" description="Low complexity" evidence="7">
    <location>
        <begin position="1144"/>
        <end position="1160"/>
    </location>
</feature>
<dbReference type="InterPro" id="IPR013968">
    <property type="entry name" value="PKS_KR"/>
</dbReference>
<evidence type="ECO:0000256" key="3">
    <source>
        <dbReference type="ARBA" id="ARBA00022679"/>
    </source>
</evidence>
<feature type="active site" description="Proton acceptor; for dehydratase activity" evidence="6">
    <location>
        <position position="1662"/>
    </location>
</feature>
<dbReference type="InterPro" id="IPR001227">
    <property type="entry name" value="Ac_transferase_dom_sf"/>
</dbReference>
<dbReference type="Gene3D" id="3.90.180.10">
    <property type="entry name" value="Medium-chain alcohol dehydrogenases, catalytic domain"/>
    <property type="match status" value="1"/>
</dbReference>
<dbReference type="InterPro" id="IPR032821">
    <property type="entry name" value="PKS_assoc"/>
</dbReference>
<dbReference type="Pfam" id="PF08240">
    <property type="entry name" value="ADH_N"/>
    <property type="match status" value="1"/>
</dbReference>
<dbReference type="Gene3D" id="1.10.1200.10">
    <property type="entry name" value="ACP-like"/>
    <property type="match status" value="2"/>
</dbReference>
<dbReference type="InterPro" id="IPR009081">
    <property type="entry name" value="PP-bd_ACP"/>
</dbReference>
<evidence type="ECO:0000256" key="4">
    <source>
        <dbReference type="ARBA" id="ARBA00023268"/>
    </source>
</evidence>
<dbReference type="InterPro" id="IPR016035">
    <property type="entry name" value="Acyl_Trfase/lysoPLipase"/>
</dbReference>
<evidence type="ECO:0000256" key="5">
    <source>
        <dbReference type="ARBA" id="ARBA00023315"/>
    </source>
</evidence>
<dbReference type="Pfam" id="PF22953">
    <property type="entry name" value="SpnB_Rossmann"/>
    <property type="match status" value="1"/>
</dbReference>
<feature type="domain" description="PKS/mFAS DH" evidence="10">
    <location>
        <begin position="1630"/>
        <end position="1912"/>
    </location>
</feature>
<dbReference type="InterPro" id="IPR042104">
    <property type="entry name" value="PKS_dehydratase_sf"/>
</dbReference>
<organism evidence="11 12">
    <name type="scientific">Paractinoplanes durhamensis</name>
    <dbReference type="NCBI Taxonomy" id="113563"/>
    <lineage>
        <taxon>Bacteria</taxon>
        <taxon>Bacillati</taxon>
        <taxon>Actinomycetota</taxon>
        <taxon>Actinomycetes</taxon>
        <taxon>Micromonosporales</taxon>
        <taxon>Micromonosporaceae</taxon>
        <taxon>Paractinoplanes</taxon>
    </lineage>
</organism>
<dbReference type="InterPro" id="IPR050091">
    <property type="entry name" value="PKS_NRPS_Biosynth_Enz"/>
</dbReference>
<feature type="region of interest" description="N-terminal hotdog fold" evidence="6">
    <location>
        <begin position="1630"/>
        <end position="1754"/>
    </location>
</feature>
<feature type="domain" description="Ketosynthase family 3 (KS3)" evidence="9">
    <location>
        <begin position="709"/>
        <end position="1135"/>
    </location>
</feature>
<dbReference type="PROSITE" id="PS52004">
    <property type="entry name" value="KS3_2"/>
    <property type="match status" value="1"/>
</dbReference>